<keyword evidence="8 13" id="KW-0653">Protein transport</keyword>
<dbReference type="RefSeq" id="WP_015467954.1">
    <property type="nucleotide sequence ID" value="NC_020812.1"/>
</dbReference>
<keyword evidence="15" id="KW-0966">Cell projection</keyword>
<dbReference type="STRING" id="349215.A11S_1618"/>
<dbReference type="GO" id="GO:0044780">
    <property type="term" value="P:bacterial-type flagellum assembly"/>
    <property type="evidence" value="ECO:0007669"/>
    <property type="project" value="InterPro"/>
</dbReference>
<evidence type="ECO:0000256" key="6">
    <source>
        <dbReference type="ARBA" id="ARBA00022692"/>
    </source>
</evidence>
<evidence type="ECO:0000256" key="12">
    <source>
        <dbReference type="ARBA" id="ARBA00025078"/>
    </source>
</evidence>
<keyword evidence="4 13" id="KW-0813">Transport</keyword>
<evidence type="ECO:0000256" key="3">
    <source>
        <dbReference type="ARBA" id="ARBA00021622"/>
    </source>
</evidence>
<proteinExistence type="inferred from homology"/>
<dbReference type="Proteomes" id="UP000011932">
    <property type="component" value="Chromosome"/>
</dbReference>
<dbReference type="InterPro" id="IPR006135">
    <property type="entry name" value="T3SS_substrate_exporter"/>
</dbReference>
<dbReference type="PANTHER" id="PTHR30531">
    <property type="entry name" value="FLAGELLAR BIOSYNTHETIC PROTEIN FLHB"/>
    <property type="match status" value="1"/>
</dbReference>
<comment type="subcellular location">
    <subcellularLocation>
        <location evidence="1">Cell membrane</location>
        <topology evidence="1">Multi-pass membrane protein</topology>
    </subcellularLocation>
</comment>
<feature type="compositionally biased region" description="Basic and acidic residues" evidence="14">
    <location>
        <begin position="8"/>
        <end position="24"/>
    </location>
</feature>
<dbReference type="FunFam" id="3.40.1690.10:FF:000001">
    <property type="entry name" value="Flagellar biosynthetic protein FlhB"/>
    <property type="match status" value="1"/>
</dbReference>
<keyword evidence="11 13" id="KW-1006">Bacterial flagellum protein export</keyword>
<keyword evidence="15" id="KW-0282">Flagellum</keyword>
<evidence type="ECO:0000256" key="11">
    <source>
        <dbReference type="ARBA" id="ARBA00023225"/>
    </source>
</evidence>
<feature type="transmembrane region" description="Helical" evidence="13">
    <location>
        <begin position="34"/>
        <end position="55"/>
    </location>
</feature>
<dbReference type="OrthoDB" id="9807950at2"/>
<evidence type="ECO:0000256" key="9">
    <source>
        <dbReference type="ARBA" id="ARBA00022989"/>
    </source>
</evidence>
<comment type="similarity">
    <text evidence="2 13">Belongs to the type III secretion exporter family.</text>
</comment>
<dbReference type="HOGENOM" id="CLU_041013_1_2_5"/>
<comment type="function">
    <text evidence="12 13">Required for formation of the rod structure in the basal body of the flagellar apparatus. Together with FliI and FliH, may constitute the export apparatus of flagellin.</text>
</comment>
<dbReference type="InterPro" id="IPR006136">
    <property type="entry name" value="FlhB"/>
</dbReference>
<feature type="transmembrane region" description="Helical" evidence="13">
    <location>
        <begin position="190"/>
        <end position="212"/>
    </location>
</feature>
<dbReference type="PRINTS" id="PR00950">
    <property type="entry name" value="TYPE3IMSPROT"/>
</dbReference>
<keyword evidence="15" id="KW-0969">Cilium</keyword>
<dbReference type="EMBL" id="CP003538">
    <property type="protein sequence ID" value="AGH98422.1"/>
    <property type="molecule type" value="Genomic_DNA"/>
</dbReference>
<evidence type="ECO:0000256" key="8">
    <source>
        <dbReference type="ARBA" id="ARBA00022927"/>
    </source>
</evidence>
<dbReference type="PANTHER" id="PTHR30531:SF12">
    <property type="entry name" value="FLAGELLAR BIOSYNTHETIC PROTEIN FLHB"/>
    <property type="match status" value="1"/>
</dbReference>
<accession>M4VGB7</accession>
<gene>
    <name evidence="13" type="primary">flhB</name>
    <name evidence="15" type="ORF">A11S_1618</name>
</gene>
<feature type="region of interest" description="Disordered" evidence="14">
    <location>
        <begin position="1"/>
        <end position="27"/>
    </location>
</feature>
<dbReference type="KEGG" id="man:A11S_1618"/>
<sequence length="356" mass="40002">MSDEEDDSSKTEDPSQKKLEDARRRGQVPMSREVNNFVMLLAGTIMIMAFAGPLMEKLTINLRSYIEMAGQASPGPGMISSLLGDSFWMVMGAIGIPLVAFMFVAFIGGFVQVGPLLAPEVIKPDISKISIKKGFQRLFSKRSLMEFLKGLLKFGIVGAVGTVLLMPFYGSVEHIVGLEMYDIMHETEDLIIRLMMGVLMALVVLTVIDVVYQRQDHMKKLRMSKQELKDEYRQTEGDPMVKAKLRQLRAEKARQRMMANVPKADVVITNPTHFAVALQYDPDKMEAPLCVAKGMDQVALRIRELAKEHKITIHENPPLARSLYDTVEVDEVIPAEHYKAVAEIISFVFRQKGKLK</sequence>
<dbReference type="Pfam" id="PF01312">
    <property type="entry name" value="Bac_export_2"/>
    <property type="match status" value="1"/>
</dbReference>
<keyword evidence="6 13" id="KW-0812">Transmembrane</keyword>
<feature type="transmembrane region" description="Helical" evidence="13">
    <location>
        <begin position="87"/>
        <end position="111"/>
    </location>
</feature>
<evidence type="ECO:0000256" key="1">
    <source>
        <dbReference type="ARBA" id="ARBA00004651"/>
    </source>
</evidence>
<dbReference type="AlphaFoldDB" id="M4VGB7"/>
<feature type="transmembrane region" description="Helical" evidence="13">
    <location>
        <begin position="151"/>
        <end position="170"/>
    </location>
</feature>
<evidence type="ECO:0000256" key="5">
    <source>
        <dbReference type="ARBA" id="ARBA00022475"/>
    </source>
</evidence>
<keyword evidence="5 13" id="KW-1003">Cell membrane</keyword>
<keyword evidence="10 13" id="KW-0472">Membrane</keyword>
<dbReference type="InterPro" id="IPR029025">
    <property type="entry name" value="T3SS_substrate_exporter_C"/>
</dbReference>
<organism evidence="15 16">
    <name type="scientific">Micavibrio aeruginosavorus EPB</name>
    <dbReference type="NCBI Taxonomy" id="349215"/>
    <lineage>
        <taxon>Bacteria</taxon>
        <taxon>Pseudomonadati</taxon>
        <taxon>Bdellovibrionota</taxon>
        <taxon>Bdellovibrionia</taxon>
        <taxon>Bdellovibrionales</taxon>
        <taxon>Pseudobdellovibrionaceae</taxon>
        <taxon>Micavibrio</taxon>
    </lineage>
</organism>
<evidence type="ECO:0000313" key="16">
    <source>
        <dbReference type="Proteomes" id="UP000011932"/>
    </source>
</evidence>
<dbReference type="GO" id="GO:0005886">
    <property type="term" value="C:plasma membrane"/>
    <property type="evidence" value="ECO:0007669"/>
    <property type="project" value="UniProtKB-SubCell"/>
</dbReference>
<evidence type="ECO:0000256" key="2">
    <source>
        <dbReference type="ARBA" id="ARBA00010690"/>
    </source>
</evidence>
<dbReference type="SUPFAM" id="SSF160544">
    <property type="entry name" value="EscU C-terminal domain-like"/>
    <property type="match status" value="1"/>
</dbReference>
<dbReference type="GO" id="GO:0009306">
    <property type="term" value="P:protein secretion"/>
    <property type="evidence" value="ECO:0007669"/>
    <property type="project" value="InterPro"/>
</dbReference>
<name>M4VGB7_9BACT</name>
<evidence type="ECO:0000256" key="14">
    <source>
        <dbReference type="SAM" id="MobiDB-lite"/>
    </source>
</evidence>
<evidence type="ECO:0000256" key="13">
    <source>
        <dbReference type="RuleBase" id="RU364091"/>
    </source>
</evidence>
<protein>
    <recommendedName>
        <fullName evidence="3 13">Flagellar biosynthetic protein FlhB</fullName>
    </recommendedName>
</protein>
<dbReference type="Gene3D" id="6.10.250.2080">
    <property type="match status" value="1"/>
</dbReference>
<keyword evidence="9 13" id="KW-1133">Transmembrane helix</keyword>
<dbReference type="NCBIfam" id="TIGR00328">
    <property type="entry name" value="flhB"/>
    <property type="match status" value="1"/>
</dbReference>
<evidence type="ECO:0000256" key="4">
    <source>
        <dbReference type="ARBA" id="ARBA00022448"/>
    </source>
</evidence>
<keyword evidence="7 13" id="KW-1005">Bacterial flagellum biogenesis</keyword>
<evidence type="ECO:0000256" key="7">
    <source>
        <dbReference type="ARBA" id="ARBA00022795"/>
    </source>
</evidence>
<reference evidence="15 16" key="1">
    <citation type="journal article" date="2013" name="ISME J.">
        <title>By their genes ye shall know them: genomic signatures of predatory bacteria.</title>
        <authorList>
            <person name="Pasternak Z."/>
            <person name="Pietrokovski S."/>
            <person name="Rotem O."/>
            <person name="Gophna U."/>
            <person name="Lurie-Weinberger M.N."/>
            <person name="Jurkevitch E."/>
        </authorList>
    </citation>
    <scope>NUCLEOTIDE SEQUENCE [LARGE SCALE GENOMIC DNA]</scope>
    <source>
        <strain evidence="15">EPB</strain>
    </source>
</reference>
<dbReference type="PATRIC" id="fig|349215.9.peg.1562"/>
<evidence type="ECO:0000256" key="10">
    <source>
        <dbReference type="ARBA" id="ARBA00023136"/>
    </source>
</evidence>
<evidence type="ECO:0000313" key="15">
    <source>
        <dbReference type="EMBL" id="AGH98422.1"/>
    </source>
</evidence>
<dbReference type="Gene3D" id="3.40.1690.10">
    <property type="entry name" value="secretion proteins EscU"/>
    <property type="match status" value="1"/>
</dbReference>
<dbReference type="MEROPS" id="N06.A01"/>